<feature type="transmembrane region" description="Helical" evidence="2">
    <location>
        <begin position="65"/>
        <end position="86"/>
    </location>
</feature>
<evidence type="ECO:0008006" key="5">
    <source>
        <dbReference type="Google" id="ProtNLM"/>
    </source>
</evidence>
<keyword evidence="2" id="KW-0812">Transmembrane</keyword>
<name>A0A7W5AP70_9ACTN</name>
<feature type="transmembrane region" description="Helical" evidence="2">
    <location>
        <begin position="34"/>
        <end position="53"/>
    </location>
</feature>
<evidence type="ECO:0000313" key="4">
    <source>
        <dbReference type="Proteomes" id="UP000590749"/>
    </source>
</evidence>
<reference evidence="3 4" key="1">
    <citation type="submission" date="2020-08" db="EMBL/GenBank/DDBJ databases">
        <title>Genomic Encyclopedia of Type Strains, Phase III (KMG-III): the genomes of soil and plant-associated and newly described type strains.</title>
        <authorList>
            <person name="Whitman W."/>
        </authorList>
    </citation>
    <scope>NUCLEOTIDE SEQUENCE [LARGE SCALE GENOMIC DNA]</scope>
    <source>
        <strain evidence="3 4">CECT 3287</strain>
    </source>
</reference>
<evidence type="ECO:0000256" key="1">
    <source>
        <dbReference type="SAM" id="MobiDB-lite"/>
    </source>
</evidence>
<feature type="compositionally biased region" description="Pro residues" evidence="1">
    <location>
        <begin position="462"/>
        <end position="473"/>
    </location>
</feature>
<organism evidence="3 4">
    <name type="scientific">Actinoplanes campanulatus</name>
    <dbReference type="NCBI Taxonomy" id="113559"/>
    <lineage>
        <taxon>Bacteria</taxon>
        <taxon>Bacillati</taxon>
        <taxon>Actinomycetota</taxon>
        <taxon>Actinomycetes</taxon>
        <taxon>Micromonosporales</taxon>
        <taxon>Micromonosporaceae</taxon>
        <taxon>Actinoplanes</taxon>
    </lineage>
</organism>
<feature type="transmembrane region" description="Helical" evidence="2">
    <location>
        <begin position="175"/>
        <end position="194"/>
    </location>
</feature>
<evidence type="ECO:0000313" key="3">
    <source>
        <dbReference type="EMBL" id="MBB3099735.1"/>
    </source>
</evidence>
<keyword evidence="2" id="KW-0472">Membrane</keyword>
<comment type="caution">
    <text evidence="3">The sequence shown here is derived from an EMBL/GenBank/DDBJ whole genome shotgun (WGS) entry which is preliminary data.</text>
</comment>
<dbReference type="RefSeq" id="WP_183225815.1">
    <property type="nucleotide sequence ID" value="NZ_BMPW01000010.1"/>
</dbReference>
<feature type="transmembrane region" description="Helical" evidence="2">
    <location>
        <begin position="144"/>
        <end position="163"/>
    </location>
</feature>
<keyword evidence="4" id="KW-1185">Reference proteome</keyword>
<evidence type="ECO:0000256" key="2">
    <source>
        <dbReference type="SAM" id="Phobius"/>
    </source>
</evidence>
<protein>
    <recommendedName>
        <fullName evidence="5">ABC-type transport system involved in multi-copper enzyme maturation, permease component</fullName>
    </recommendedName>
</protein>
<gene>
    <name evidence="3" type="ORF">FHR83_007444</name>
</gene>
<feature type="transmembrane region" description="Helical" evidence="2">
    <location>
        <begin position="107"/>
        <end position="132"/>
    </location>
</feature>
<feature type="transmembrane region" description="Helical" evidence="2">
    <location>
        <begin position="240"/>
        <end position="256"/>
    </location>
</feature>
<sequence>MTITVERTGHPIPSPRVATIALARAEARRVWRSPFLWTGLVLSIVSGLAWSWTRLPTWETFHENSGMAAVVLATALLIAAQLAVARDHRAQAVETMRTMPTGRGRRSLGQLAVVPIAALAGLVLYAAILLLLLPTWPVGRFEPWAAVVVAVIPPIGAAIGLVAGRLLPAAVTGPLAVVAIFLALSVPFVFVSSSDLSFWPVTFVEWDFGYRYPHGWHLLYLAGLLVSVVALASWPAARRASAVIAVVSVMFAGYAVRHEAAITPDFVDTEAALQRTAPEMLDCRVHAEVRYCALPGHAPWIEYWRDAVEPVASLLPPGARRPSIRQIATMDDMKPMTPGYPEMIISDSWGRIGGWAEDSRRRMTRDYVSTSIGILTREPTAWLTCDASGQHRTVVGLWMLDRAAPGEGWTLPRTRYGQAEIQAAESLLAMPQDRVASYLAEHWSEVLDPSSTALAGLGVTLDPPPIPTEPPASPADGTMAPDDRGVCT</sequence>
<feature type="region of interest" description="Disordered" evidence="1">
    <location>
        <begin position="455"/>
        <end position="488"/>
    </location>
</feature>
<dbReference type="AlphaFoldDB" id="A0A7W5AP70"/>
<proteinExistence type="predicted"/>
<dbReference type="Proteomes" id="UP000590749">
    <property type="component" value="Unassembled WGS sequence"/>
</dbReference>
<feature type="transmembrane region" description="Helical" evidence="2">
    <location>
        <begin position="214"/>
        <end position="233"/>
    </location>
</feature>
<accession>A0A7W5AP70</accession>
<keyword evidence="2" id="KW-1133">Transmembrane helix</keyword>
<dbReference type="EMBL" id="JACHXF010000020">
    <property type="protein sequence ID" value="MBB3099735.1"/>
    <property type="molecule type" value="Genomic_DNA"/>
</dbReference>